<keyword evidence="5" id="KW-1185">Reference proteome</keyword>
<keyword evidence="1" id="KW-0560">Oxidoreductase</keyword>
<gene>
    <name evidence="4" type="ORF">A8709_30930</name>
</gene>
<dbReference type="PANTHER" id="PTHR43818">
    <property type="entry name" value="BCDNA.GH03377"/>
    <property type="match status" value="1"/>
</dbReference>
<dbReference type="AlphaFoldDB" id="A0A1C0ZVW5"/>
<organism evidence="4 5">
    <name type="scientific">Paenibacillus pectinilyticus</name>
    <dbReference type="NCBI Taxonomy" id="512399"/>
    <lineage>
        <taxon>Bacteria</taxon>
        <taxon>Bacillati</taxon>
        <taxon>Bacillota</taxon>
        <taxon>Bacilli</taxon>
        <taxon>Bacillales</taxon>
        <taxon>Paenibacillaceae</taxon>
        <taxon>Paenibacillus</taxon>
    </lineage>
</organism>
<dbReference type="GO" id="GO:0000166">
    <property type="term" value="F:nucleotide binding"/>
    <property type="evidence" value="ECO:0007669"/>
    <property type="project" value="InterPro"/>
</dbReference>
<accession>A0A1C0ZVW5</accession>
<comment type="caution">
    <text evidence="4">The sequence shown here is derived from an EMBL/GenBank/DDBJ whole genome shotgun (WGS) entry which is preliminary data.</text>
</comment>
<reference evidence="5" key="1">
    <citation type="submission" date="2016-05" db="EMBL/GenBank/DDBJ databases">
        <title>Paenibacillus oryzae. sp. nov., isolated from the rice root.</title>
        <authorList>
            <person name="Zhang J."/>
            <person name="Zhang X."/>
        </authorList>
    </citation>
    <scope>NUCLEOTIDE SEQUENCE [LARGE SCALE GENOMIC DNA]</scope>
    <source>
        <strain evidence="5">KCTC13222</strain>
    </source>
</reference>
<evidence type="ECO:0000313" key="4">
    <source>
        <dbReference type="EMBL" id="OCT12252.1"/>
    </source>
</evidence>
<dbReference type="RefSeq" id="WP_065856369.1">
    <property type="nucleotide sequence ID" value="NZ_LYPC01000027.1"/>
</dbReference>
<name>A0A1C0ZVW5_9BACL</name>
<dbReference type="PANTHER" id="PTHR43818:SF11">
    <property type="entry name" value="BCDNA.GH03377"/>
    <property type="match status" value="1"/>
</dbReference>
<dbReference type="InterPro" id="IPR050463">
    <property type="entry name" value="Gfo/Idh/MocA_oxidrdct_glycsds"/>
</dbReference>
<dbReference type="InterPro" id="IPR000683">
    <property type="entry name" value="Gfo/Idh/MocA-like_OxRdtase_N"/>
</dbReference>
<dbReference type="Pfam" id="PF22725">
    <property type="entry name" value="GFO_IDH_MocA_C3"/>
    <property type="match status" value="1"/>
</dbReference>
<dbReference type="InterPro" id="IPR055170">
    <property type="entry name" value="GFO_IDH_MocA-like_dom"/>
</dbReference>
<evidence type="ECO:0000259" key="3">
    <source>
        <dbReference type="Pfam" id="PF22725"/>
    </source>
</evidence>
<evidence type="ECO:0000259" key="2">
    <source>
        <dbReference type="Pfam" id="PF01408"/>
    </source>
</evidence>
<dbReference type="Proteomes" id="UP000093309">
    <property type="component" value="Unassembled WGS sequence"/>
</dbReference>
<dbReference type="SUPFAM" id="SSF51735">
    <property type="entry name" value="NAD(P)-binding Rossmann-fold domains"/>
    <property type="match status" value="1"/>
</dbReference>
<feature type="domain" description="Gfo/Idh/MocA-like oxidoreductase N-terminal" evidence="2">
    <location>
        <begin position="2"/>
        <end position="135"/>
    </location>
</feature>
<dbReference type="EMBL" id="LYPC01000027">
    <property type="protein sequence ID" value="OCT12252.1"/>
    <property type="molecule type" value="Genomic_DNA"/>
</dbReference>
<proteinExistence type="predicted"/>
<dbReference type="Gene3D" id="3.30.360.10">
    <property type="entry name" value="Dihydrodipicolinate Reductase, domain 2"/>
    <property type="match status" value="1"/>
</dbReference>
<feature type="domain" description="GFO/IDH/MocA-like oxidoreductase" evidence="3">
    <location>
        <begin position="144"/>
        <end position="261"/>
    </location>
</feature>
<dbReference type="OrthoDB" id="9815825at2"/>
<evidence type="ECO:0000313" key="5">
    <source>
        <dbReference type="Proteomes" id="UP000093309"/>
    </source>
</evidence>
<evidence type="ECO:0000256" key="1">
    <source>
        <dbReference type="ARBA" id="ARBA00023002"/>
    </source>
</evidence>
<dbReference type="InterPro" id="IPR036291">
    <property type="entry name" value="NAD(P)-bd_dom_sf"/>
</dbReference>
<dbReference type="Pfam" id="PF01408">
    <property type="entry name" value="GFO_IDH_MocA"/>
    <property type="match status" value="1"/>
</dbReference>
<protein>
    <submittedName>
        <fullName evidence="4">Oxidoreductase</fullName>
    </submittedName>
</protein>
<sequence>MIKIGLIGLGFMGRMHLENYMRLEQEGVPIRVTALCDFDAAKLAGQALGGNMETGTSAIDFDRFAKYTSVQEMLEKEQLDMVDISLPTFLHKDIAIQCLNSGVHVLCEKPMALSSEESSAMIQAANKNEKQLMIGQCLRFWPAYEYLKEIVDSRKYGSAISGYFYRFSSAPTWGAWLTQKEKSGGAMLDMHIHDTDMINWLFGKPQEVSANARVVIPGSGYDIVSTNYRYEDGKVINAQADWTMQGDFGFEMGFRVNFEGGNLLFNGDTLKVNPNGASGFYAELSPELGYYCQLKYFTEALIHDRPLTTALPTSTMGSMALIEAEIESADRNGAWVKVKP</sequence>
<dbReference type="GO" id="GO:0016491">
    <property type="term" value="F:oxidoreductase activity"/>
    <property type="evidence" value="ECO:0007669"/>
    <property type="project" value="UniProtKB-KW"/>
</dbReference>
<dbReference type="STRING" id="512399.A8709_30930"/>
<dbReference type="SUPFAM" id="SSF55347">
    <property type="entry name" value="Glyceraldehyde-3-phosphate dehydrogenase-like, C-terminal domain"/>
    <property type="match status" value="1"/>
</dbReference>
<dbReference type="Gene3D" id="3.40.50.720">
    <property type="entry name" value="NAD(P)-binding Rossmann-like Domain"/>
    <property type="match status" value="1"/>
</dbReference>